<name>A0A136PJG7_9ACTN</name>
<evidence type="ECO:0000313" key="2">
    <source>
        <dbReference type="Proteomes" id="UP000070620"/>
    </source>
</evidence>
<comment type="caution">
    <text evidence="1">The sequence shown here is derived from an EMBL/GenBank/DDBJ whole genome shotgun (WGS) entry which is preliminary data.</text>
</comment>
<dbReference type="AlphaFoldDB" id="A0A136PJG7"/>
<keyword evidence="2" id="KW-1185">Reference proteome</keyword>
<dbReference type="RefSeq" id="WP_067373056.1">
    <property type="nucleotide sequence ID" value="NZ_JBIUBN010000005.1"/>
</dbReference>
<dbReference type="Proteomes" id="UP000070620">
    <property type="component" value="Unassembled WGS sequence"/>
</dbReference>
<dbReference type="EMBL" id="LRQV01000179">
    <property type="protein sequence ID" value="KXK58556.1"/>
    <property type="molecule type" value="Genomic_DNA"/>
</dbReference>
<accession>A0A136PJG7</accession>
<gene>
    <name evidence="1" type="ORF">AWW66_29160</name>
</gene>
<evidence type="ECO:0008006" key="3">
    <source>
        <dbReference type="Google" id="ProtNLM"/>
    </source>
</evidence>
<evidence type="ECO:0000313" key="1">
    <source>
        <dbReference type="EMBL" id="KXK58556.1"/>
    </source>
</evidence>
<dbReference type="OrthoDB" id="3295855at2"/>
<organism evidence="1 2">
    <name type="scientific">Micromonospora rosaria</name>
    <dbReference type="NCBI Taxonomy" id="47874"/>
    <lineage>
        <taxon>Bacteria</taxon>
        <taxon>Bacillati</taxon>
        <taxon>Actinomycetota</taxon>
        <taxon>Actinomycetes</taxon>
        <taxon>Micromonosporales</taxon>
        <taxon>Micromonosporaceae</taxon>
        <taxon>Micromonospora</taxon>
    </lineage>
</organism>
<sequence length="160" mass="17836">MLLALAAIVCAGLVAVPAGWAVRMQLEAERGEAAPEAAATVWLLKLSAGDDIGLSRVLAEGRHDELRRQWHGYRDEMARSRRPPSKLEATGASVIEHQGDDRATVVEHVRGVWWDEGVFLAGSAHPWRWELRKDSGGWRVWSVELPTWCGVHVRADVCRR</sequence>
<protein>
    <recommendedName>
        <fullName evidence="3">SnoaL-like domain-containing protein</fullName>
    </recommendedName>
</protein>
<proteinExistence type="predicted"/>
<reference evidence="1 2" key="1">
    <citation type="submission" date="2016-01" db="EMBL/GenBank/DDBJ databases">
        <title>Whole genome sequence and analysis of Micromonospora rosaria DSM 803, which can produce antibacterial substance rosamicin.</title>
        <authorList>
            <person name="Yang H."/>
            <person name="He X."/>
            <person name="Zhu D."/>
        </authorList>
    </citation>
    <scope>NUCLEOTIDE SEQUENCE [LARGE SCALE GENOMIC DNA]</scope>
    <source>
        <strain evidence="1 2">DSM 803</strain>
    </source>
</reference>